<sequence>MEGDNKMSIEIPTNMEEVAMKIAQAQVRGTSLTKDEVIKTAVLDLMQSFMDEALEGHYDDVAWRDQTLVVTDFMGEEVGTVAPEGADFNTDFEQNADALIERLEIAAERIVGGR</sequence>
<name>A0A1D7ZWS6_LIMFE</name>
<proteinExistence type="predicted"/>
<accession>A0A1D7ZWS6</accession>
<dbReference type="PATRIC" id="fig|1613.112.peg.883"/>
<dbReference type="AlphaFoldDB" id="A0A1D7ZWS6"/>
<gene>
    <name evidence="1" type="ORF">LACFE_CDS0844</name>
</gene>
<evidence type="ECO:0000313" key="2">
    <source>
        <dbReference type="Proteomes" id="UP000094714"/>
    </source>
</evidence>
<reference evidence="1 2" key="1">
    <citation type="submission" date="2016-09" db="EMBL/GenBank/DDBJ databases">
        <title>Genome Sequence of the Lactobacillus fermentum strain NCC2970 (CNCM I-5068).</title>
        <authorList>
            <person name="Barretto C."/>
            <person name="Ngom-Bru C."/>
            <person name="Genevaz A."/>
            <person name="Fournier C."/>
            <person name="Moine D."/>
            <person name="Kassam M."/>
            <person name="Iltis A."/>
            <person name="Sagory-Zalkind P."/>
            <person name="Faucherand G."/>
            <person name="Descombes P."/>
            <person name="Duboux S."/>
        </authorList>
    </citation>
    <scope>NUCLEOTIDE SEQUENCE [LARGE SCALE GENOMIC DNA]</scope>
    <source>
        <strain evidence="1 2">NCC2970</strain>
    </source>
</reference>
<protein>
    <submittedName>
        <fullName evidence="1">Uncharacterized protein</fullName>
    </submittedName>
</protein>
<organism evidence="1 2">
    <name type="scientific">Limosilactobacillus fermentum</name>
    <name type="common">Lactobacillus fermentum</name>
    <dbReference type="NCBI Taxonomy" id="1613"/>
    <lineage>
        <taxon>Bacteria</taxon>
        <taxon>Bacillati</taxon>
        <taxon>Bacillota</taxon>
        <taxon>Bacilli</taxon>
        <taxon>Lactobacillales</taxon>
        <taxon>Lactobacillaceae</taxon>
        <taxon>Limosilactobacillus</taxon>
    </lineage>
</organism>
<dbReference type="EMBL" id="CP017151">
    <property type="protein sequence ID" value="AOR74306.1"/>
    <property type="molecule type" value="Genomic_DNA"/>
</dbReference>
<evidence type="ECO:0000313" key="1">
    <source>
        <dbReference type="EMBL" id="AOR74306.1"/>
    </source>
</evidence>
<dbReference type="Proteomes" id="UP000094714">
    <property type="component" value="Chromosome"/>
</dbReference>